<dbReference type="Proteomes" id="UP000799118">
    <property type="component" value="Unassembled WGS sequence"/>
</dbReference>
<keyword evidence="8" id="KW-1185">Reference proteome</keyword>
<dbReference type="Gene3D" id="1.10.600.10">
    <property type="entry name" value="Farnesyl Diphosphate Synthase"/>
    <property type="match status" value="1"/>
</dbReference>
<reference evidence="7" key="1">
    <citation type="journal article" date="2019" name="Environ. Microbiol.">
        <title>Fungal ecological strategies reflected in gene transcription - a case study of two litter decomposers.</title>
        <authorList>
            <person name="Barbi F."/>
            <person name="Kohler A."/>
            <person name="Barry K."/>
            <person name="Baskaran P."/>
            <person name="Daum C."/>
            <person name="Fauchery L."/>
            <person name="Ihrmark K."/>
            <person name="Kuo A."/>
            <person name="LaButti K."/>
            <person name="Lipzen A."/>
            <person name="Morin E."/>
            <person name="Grigoriev I.V."/>
            <person name="Henrissat B."/>
            <person name="Lindahl B."/>
            <person name="Martin F."/>
        </authorList>
    </citation>
    <scope>NUCLEOTIDE SEQUENCE</scope>
    <source>
        <strain evidence="7">JB14</strain>
    </source>
</reference>
<dbReference type="Pfam" id="PF19086">
    <property type="entry name" value="Terpene_syn_C_2"/>
    <property type="match status" value="1"/>
</dbReference>
<evidence type="ECO:0000256" key="1">
    <source>
        <dbReference type="ARBA" id="ARBA00001946"/>
    </source>
</evidence>
<protein>
    <recommendedName>
        <fullName evidence="6">Terpene synthase</fullName>
        <ecNumber evidence="6">4.2.3.-</ecNumber>
    </recommendedName>
</protein>
<dbReference type="SFLD" id="SFLDG01020">
    <property type="entry name" value="Terpene_Cyclase_Like_2"/>
    <property type="match status" value="1"/>
</dbReference>
<comment type="cofactor">
    <cofactor evidence="1 6">
        <name>Mg(2+)</name>
        <dbReference type="ChEBI" id="CHEBI:18420"/>
    </cofactor>
</comment>
<evidence type="ECO:0000256" key="3">
    <source>
        <dbReference type="ARBA" id="ARBA00022723"/>
    </source>
</evidence>
<dbReference type="PANTHER" id="PTHR35201:SF4">
    <property type="entry name" value="BETA-PINACENE SYNTHASE-RELATED"/>
    <property type="match status" value="1"/>
</dbReference>
<dbReference type="EMBL" id="ML769438">
    <property type="protein sequence ID" value="KAE9402135.1"/>
    <property type="molecule type" value="Genomic_DNA"/>
</dbReference>
<dbReference type="AlphaFoldDB" id="A0A6A4HZY2"/>
<comment type="similarity">
    <text evidence="2 6">Belongs to the terpene synthase family.</text>
</comment>
<dbReference type="PANTHER" id="PTHR35201">
    <property type="entry name" value="TERPENE SYNTHASE"/>
    <property type="match status" value="1"/>
</dbReference>
<accession>A0A6A4HZY2</accession>
<evidence type="ECO:0000256" key="2">
    <source>
        <dbReference type="ARBA" id="ARBA00006333"/>
    </source>
</evidence>
<dbReference type="OrthoDB" id="6486656at2759"/>
<evidence type="ECO:0000313" key="8">
    <source>
        <dbReference type="Proteomes" id="UP000799118"/>
    </source>
</evidence>
<dbReference type="EC" id="4.2.3.-" evidence="6"/>
<gene>
    <name evidence="7" type="ORF">BT96DRAFT_918454</name>
</gene>
<keyword evidence="3 6" id="KW-0479">Metal-binding</keyword>
<dbReference type="GO" id="GO:0046872">
    <property type="term" value="F:metal ion binding"/>
    <property type="evidence" value="ECO:0007669"/>
    <property type="project" value="UniProtKB-KW"/>
</dbReference>
<keyword evidence="5 6" id="KW-0456">Lyase</keyword>
<evidence type="ECO:0000313" key="7">
    <source>
        <dbReference type="EMBL" id="KAE9402135.1"/>
    </source>
</evidence>
<dbReference type="SFLD" id="SFLDS00005">
    <property type="entry name" value="Isoprenoid_Synthase_Type_I"/>
    <property type="match status" value="1"/>
</dbReference>
<evidence type="ECO:0000256" key="6">
    <source>
        <dbReference type="RuleBase" id="RU366034"/>
    </source>
</evidence>
<dbReference type="GO" id="GO:0010333">
    <property type="term" value="F:terpene synthase activity"/>
    <property type="evidence" value="ECO:0007669"/>
    <property type="project" value="InterPro"/>
</dbReference>
<sequence length="346" mass="39703">MDVHLDFPSSFVLQNICDITKPVFELKRNPNGSLANKMALDWFQRFPVYDTRKAEHWLKSGRFDDFAALSFPDADLSHLETCIMFFFWAFSTDDLSDEGDLQRKPEGVDDGHNASRKILYDPDAPQPCDSPYAAMLWDILRRIRSTGNQGTFRRFIQAYLQFSASQIQQASNRSLDRIPPVEEFILMRRATIGAALVEAMVEYSLDIDLPEYVFEDPIVIAMSQATTDIMTWPNDLCSFNKEQADGDYQNLVCVLKQENGLSLQAAVDILTSMIQDRVKEYVDFKQRLPSFGPKVDAALRKYHAALEHFVQGCIVWYYSSPRYFKDVEPLGKKEVVIELFLKKDVA</sequence>
<keyword evidence="4 6" id="KW-0460">Magnesium</keyword>
<organism evidence="7 8">
    <name type="scientific">Gymnopus androsaceus JB14</name>
    <dbReference type="NCBI Taxonomy" id="1447944"/>
    <lineage>
        <taxon>Eukaryota</taxon>
        <taxon>Fungi</taxon>
        <taxon>Dikarya</taxon>
        <taxon>Basidiomycota</taxon>
        <taxon>Agaricomycotina</taxon>
        <taxon>Agaricomycetes</taxon>
        <taxon>Agaricomycetidae</taxon>
        <taxon>Agaricales</taxon>
        <taxon>Marasmiineae</taxon>
        <taxon>Omphalotaceae</taxon>
        <taxon>Gymnopus</taxon>
    </lineage>
</organism>
<evidence type="ECO:0000256" key="4">
    <source>
        <dbReference type="ARBA" id="ARBA00022842"/>
    </source>
</evidence>
<name>A0A6A4HZY2_9AGAR</name>
<evidence type="ECO:0000256" key="5">
    <source>
        <dbReference type="ARBA" id="ARBA00023239"/>
    </source>
</evidence>
<dbReference type="GO" id="GO:0008299">
    <property type="term" value="P:isoprenoid biosynthetic process"/>
    <property type="evidence" value="ECO:0007669"/>
    <property type="project" value="UniProtKB-ARBA"/>
</dbReference>
<dbReference type="SUPFAM" id="SSF48576">
    <property type="entry name" value="Terpenoid synthases"/>
    <property type="match status" value="1"/>
</dbReference>
<dbReference type="InterPro" id="IPR008949">
    <property type="entry name" value="Isoprenoid_synthase_dom_sf"/>
</dbReference>
<dbReference type="InterPro" id="IPR034686">
    <property type="entry name" value="Terpene_cyclase-like_2"/>
</dbReference>
<proteinExistence type="inferred from homology"/>